<dbReference type="Gene3D" id="3.20.20.30">
    <property type="entry name" value="Luciferase-like domain"/>
    <property type="match status" value="1"/>
</dbReference>
<keyword evidence="1" id="KW-0285">Flavoprotein</keyword>
<protein>
    <submittedName>
        <fullName evidence="6">Unannotated protein</fullName>
    </submittedName>
</protein>
<feature type="domain" description="Luciferase-like" evidence="5">
    <location>
        <begin position="5"/>
        <end position="251"/>
    </location>
</feature>
<dbReference type="InterPro" id="IPR050172">
    <property type="entry name" value="SsuD_RutA_monooxygenase"/>
</dbReference>
<dbReference type="GO" id="GO:0046306">
    <property type="term" value="P:alkanesulfonate catabolic process"/>
    <property type="evidence" value="ECO:0007669"/>
    <property type="project" value="TreeGrafter"/>
</dbReference>
<keyword evidence="4" id="KW-0503">Monooxygenase</keyword>
<dbReference type="AlphaFoldDB" id="A0A6J6P5Q4"/>
<accession>A0A6J6P5Q4</accession>
<evidence type="ECO:0000313" key="6">
    <source>
        <dbReference type="EMBL" id="CAB4694760.1"/>
    </source>
</evidence>
<dbReference type="PANTHER" id="PTHR42847">
    <property type="entry name" value="ALKANESULFONATE MONOOXYGENASE"/>
    <property type="match status" value="1"/>
</dbReference>
<keyword evidence="2" id="KW-0288">FMN</keyword>
<dbReference type="PANTHER" id="PTHR42847:SF8">
    <property type="entry name" value="CONSERVED PROTEIN"/>
    <property type="match status" value="1"/>
</dbReference>
<dbReference type="GO" id="GO:0008726">
    <property type="term" value="F:alkanesulfonate monooxygenase activity"/>
    <property type="evidence" value="ECO:0007669"/>
    <property type="project" value="TreeGrafter"/>
</dbReference>
<proteinExistence type="predicted"/>
<sequence length="298" mass="32781">MKLSIWPNAQQPWSEILELTQHAERTDWHGVYFWDHFMGDGAGFGPATTPTLESSAVLAALGALTERLRIGSLVFANTFRHPAVLANWAAAVDIVTNGRLVVGLGAGWQHNEHEQYGIELGSPGERIEMLEESCQVLRRLWQQPESSFSGKHYQLDHALCEPKPLQPHLPVLIGGKGDRMLGVVARQADEWNMWGLADAISERSMVLEAKCDQVGRDPATILRSAQALIMVTDDARAAAEFIERVSPRAAIAGPVERFVEEVQRWAAVGVTEVIVPDMALGRGSQRLENIDALRAAVL</sequence>
<dbReference type="InterPro" id="IPR011251">
    <property type="entry name" value="Luciferase-like_dom"/>
</dbReference>
<name>A0A6J6P5Q4_9ZZZZ</name>
<dbReference type="EMBL" id="CAEZXS010000055">
    <property type="protein sequence ID" value="CAB4694760.1"/>
    <property type="molecule type" value="Genomic_DNA"/>
</dbReference>
<gene>
    <name evidence="6" type="ORF">UFOPK2582_00618</name>
</gene>
<organism evidence="6">
    <name type="scientific">freshwater metagenome</name>
    <dbReference type="NCBI Taxonomy" id="449393"/>
    <lineage>
        <taxon>unclassified sequences</taxon>
        <taxon>metagenomes</taxon>
        <taxon>ecological metagenomes</taxon>
    </lineage>
</organism>
<evidence type="ECO:0000256" key="1">
    <source>
        <dbReference type="ARBA" id="ARBA00022630"/>
    </source>
</evidence>
<evidence type="ECO:0000256" key="4">
    <source>
        <dbReference type="ARBA" id="ARBA00023033"/>
    </source>
</evidence>
<dbReference type="Pfam" id="PF00296">
    <property type="entry name" value="Bac_luciferase"/>
    <property type="match status" value="1"/>
</dbReference>
<evidence type="ECO:0000259" key="5">
    <source>
        <dbReference type="Pfam" id="PF00296"/>
    </source>
</evidence>
<dbReference type="InterPro" id="IPR036661">
    <property type="entry name" value="Luciferase-like_sf"/>
</dbReference>
<reference evidence="6" key="1">
    <citation type="submission" date="2020-05" db="EMBL/GenBank/DDBJ databases">
        <authorList>
            <person name="Chiriac C."/>
            <person name="Salcher M."/>
            <person name="Ghai R."/>
            <person name="Kavagutti S V."/>
        </authorList>
    </citation>
    <scope>NUCLEOTIDE SEQUENCE</scope>
</reference>
<dbReference type="SUPFAM" id="SSF51679">
    <property type="entry name" value="Bacterial luciferase-like"/>
    <property type="match status" value="1"/>
</dbReference>
<keyword evidence="3" id="KW-0560">Oxidoreductase</keyword>
<evidence type="ECO:0000256" key="3">
    <source>
        <dbReference type="ARBA" id="ARBA00023002"/>
    </source>
</evidence>
<evidence type="ECO:0000256" key="2">
    <source>
        <dbReference type="ARBA" id="ARBA00022643"/>
    </source>
</evidence>